<keyword evidence="1" id="KW-0812">Transmembrane</keyword>
<evidence type="ECO:0008006" key="6">
    <source>
        <dbReference type="Google" id="ProtNLM"/>
    </source>
</evidence>
<dbReference type="AlphaFoldDB" id="A0A0M9CH82"/>
<feature type="transmembrane region" description="Helical" evidence="1">
    <location>
        <begin position="75"/>
        <end position="93"/>
    </location>
</feature>
<dbReference type="Proteomes" id="UP000037716">
    <property type="component" value="Unassembled WGS sequence"/>
</dbReference>
<dbReference type="PATRIC" id="fig|1300348.6.peg.1935"/>
<dbReference type="InterPro" id="IPR035287">
    <property type="entry name" value="DUF5362"/>
</dbReference>
<dbReference type="EMBL" id="LGBR01000001">
    <property type="protein sequence ID" value="KOY52376.1"/>
    <property type="molecule type" value="Genomic_DNA"/>
</dbReference>
<evidence type="ECO:0000313" key="5">
    <source>
        <dbReference type="Proteomes" id="UP000183071"/>
    </source>
</evidence>
<keyword evidence="5" id="KW-1185">Reference proteome</keyword>
<feature type="transmembrane region" description="Helical" evidence="1">
    <location>
        <begin position="124"/>
        <end position="149"/>
    </location>
</feature>
<feature type="transmembrane region" description="Helical" evidence="1">
    <location>
        <begin position="29"/>
        <end position="55"/>
    </location>
</feature>
<evidence type="ECO:0000313" key="4">
    <source>
        <dbReference type="Proteomes" id="UP000037716"/>
    </source>
</evidence>
<evidence type="ECO:0000313" key="2">
    <source>
        <dbReference type="EMBL" id="KOY52376.1"/>
    </source>
</evidence>
<protein>
    <recommendedName>
        <fullName evidence="6">DUF5362 domain-containing protein</fullName>
    </recommendedName>
</protein>
<name>A0A0M9CH82_9FLAO</name>
<dbReference type="Pfam" id="PF17319">
    <property type="entry name" value="DUF5362"/>
    <property type="match status" value="1"/>
</dbReference>
<evidence type="ECO:0000313" key="3">
    <source>
        <dbReference type="EMBL" id="SEE44384.1"/>
    </source>
</evidence>
<evidence type="ECO:0000256" key="1">
    <source>
        <dbReference type="SAM" id="Phobius"/>
    </source>
</evidence>
<keyword evidence="1" id="KW-0472">Membrane</keyword>
<comment type="caution">
    <text evidence="2">The sequence shown here is derived from an EMBL/GenBank/DDBJ whole genome shotgun (WGS) entry which is preliminary data.</text>
</comment>
<dbReference type="OrthoDB" id="1121797at2"/>
<dbReference type="Proteomes" id="UP000183071">
    <property type="component" value="Unassembled WGS sequence"/>
</dbReference>
<dbReference type="RefSeq" id="WP_053974481.1">
    <property type="nucleotide sequence ID" value="NZ_FNUE01000002.1"/>
</dbReference>
<keyword evidence="1" id="KW-1133">Transmembrane helix</keyword>
<reference evidence="2 4" key="1">
    <citation type="submission" date="2015-07" db="EMBL/GenBank/DDBJ databases">
        <title>Genome of Polaribacter dokdonenesis DSW-5, isolated from seawater off Dokdo in Korea.</title>
        <authorList>
            <person name="Yoon K."/>
            <person name="Song J.Y."/>
            <person name="Kim J.F."/>
        </authorList>
    </citation>
    <scope>NUCLEOTIDE SEQUENCE [LARGE SCALE GENOMIC DNA]</scope>
    <source>
        <strain evidence="2 4">DSW-5</strain>
    </source>
</reference>
<reference evidence="3 5" key="2">
    <citation type="submission" date="2016-10" db="EMBL/GenBank/DDBJ databases">
        <authorList>
            <person name="Varghese N."/>
            <person name="Submissions S."/>
        </authorList>
    </citation>
    <scope>NUCLEOTIDE SEQUENCE [LARGE SCALE GENOMIC DNA]</scope>
    <source>
        <strain evidence="3 5">DSW-5</strain>
    </source>
</reference>
<gene>
    <name evidence="2" type="ORF">I602_1936</name>
    <name evidence="3" type="ORF">SAMN05444353_1705</name>
</gene>
<accession>A0A0M9CH82</accession>
<dbReference type="STRING" id="1300348.I602_1936"/>
<sequence>MKAHNPITQLEQLILNADARIFLKETAKWAFFIAILGIFGIAFMFLGAIASFFVFDALPQASQAQVPFDMGLATSIFYLVMALLYVFPIYYLLQFSTKLKKALNTKNDEVLANAFEMLKSHYKYIGVLFIIIISLNVLTVVAFALGAFAI</sequence>
<organism evidence="2 4">
    <name type="scientific">Polaribacter dokdonensis DSW-5</name>
    <dbReference type="NCBI Taxonomy" id="1300348"/>
    <lineage>
        <taxon>Bacteria</taxon>
        <taxon>Pseudomonadati</taxon>
        <taxon>Bacteroidota</taxon>
        <taxon>Flavobacteriia</taxon>
        <taxon>Flavobacteriales</taxon>
        <taxon>Flavobacteriaceae</taxon>
    </lineage>
</organism>
<dbReference type="EMBL" id="FNUE01000002">
    <property type="protein sequence ID" value="SEE44384.1"/>
    <property type="molecule type" value="Genomic_DNA"/>
</dbReference>
<proteinExistence type="predicted"/>